<name>A0A1L9NVN9_9RHOB</name>
<sequence length="95" mass="10511">MPLTLQDLIALTRYCAGFGPDERATKCHEVLKRVNEAACFNGITGKVHPFYGDGSITSLLMRYSLGQIPSSLDYKMLTVLLTVVLTLFEASKEKL</sequence>
<dbReference type="InterPro" id="IPR056644">
    <property type="entry name" value="DUF7742"/>
</dbReference>
<keyword evidence="3" id="KW-1185">Reference proteome</keyword>
<feature type="domain" description="DUF7742" evidence="1">
    <location>
        <begin position="2"/>
        <end position="85"/>
    </location>
</feature>
<reference evidence="2 3" key="1">
    <citation type="submission" date="2016-10" db="EMBL/GenBank/DDBJ databases">
        <title>Genome sequence of Planktotalea frisia SH6-1.</title>
        <authorList>
            <person name="Poehlein A."/>
            <person name="Bakenhus I."/>
            <person name="Voget S."/>
            <person name="Brinkhoff T."/>
            <person name="Simon M."/>
        </authorList>
    </citation>
    <scope>NUCLEOTIDE SEQUENCE [LARGE SCALE GENOMIC DNA]</scope>
    <source>
        <strain evidence="2 3">SH6-1</strain>
    </source>
</reference>
<dbReference type="Pfam" id="PF24891">
    <property type="entry name" value="DUF7742"/>
    <property type="match status" value="1"/>
</dbReference>
<dbReference type="AlphaFoldDB" id="A0A1L9NVN9"/>
<comment type="caution">
    <text evidence="2">The sequence shown here is derived from an EMBL/GenBank/DDBJ whole genome shotgun (WGS) entry which is preliminary data.</text>
</comment>
<dbReference type="RefSeq" id="WP_072630953.1">
    <property type="nucleotide sequence ID" value="NZ_MLCB01000145.1"/>
</dbReference>
<evidence type="ECO:0000313" key="2">
    <source>
        <dbReference type="EMBL" id="OJI93356.1"/>
    </source>
</evidence>
<gene>
    <name evidence="2" type="ORF">PFRI_24000</name>
</gene>
<evidence type="ECO:0000313" key="3">
    <source>
        <dbReference type="Proteomes" id="UP000184514"/>
    </source>
</evidence>
<dbReference type="Proteomes" id="UP000184514">
    <property type="component" value="Unassembled WGS sequence"/>
</dbReference>
<dbReference type="OrthoDB" id="7863415at2"/>
<proteinExistence type="predicted"/>
<dbReference type="STRING" id="696762.PFRI_24000"/>
<protein>
    <recommendedName>
        <fullName evidence="1">DUF7742 domain-containing protein</fullName>
    </recommendedName>
</protein>
<organism evidence="2 3">
    <name type="scientific">Planktotalea frisia</name>
    <dbReference type="NCBI Taxonomy" id="696762"/>
    <lineage>
        <taxon>Bacteria</taxon>
        <taxon>Pseudomonadati</taxon>
        <taxon>Pseudomonadota</taxon>
        <taxon>Alphaproteobacteria</taxon>
        <taxon>Rhodobacterales</taxon>
        <taxon>Paracoccaceae</taxon>
        <taxon>Planktotalea</taxon>
    </lineage>
</organism>
<evidence type="ECO:0000259" key="1">
    <source>
        <dbReference type="Pfam" id="PF24891"/>
    </source>
</evidence>
<dbReference type="EMBL" id="MLCB01000145">
    <property type="protein sequence ID" value="OJI93356.1"/>
    <property type="molecule type" value="Genomic_DNA"/>
</dbReference>
<accession>A0A1L9NVN9</accession>